<protein>
    <recommendedName>
        <fullName evidence="11">HSF-type DNA-binding domain-containing protein</fullName>
    </recommendedName>
</protein>
<dbReference type="SMART" id="SM00415">
    <property type="entry name" value="HSF"/>
    <property type="match status" value="1"/>
</dbReference>
<reference evidence="13" key="1">
    <citation type="journal article" date="2013" name="Science">
        <title>The Amborella genome and the evolution of flowering plants.</title>
        <authorList>
            <consortium name="Amborella Genome Project"/>
        </authorList>
    </citation>
    <scope>NUCLEOTIDE SEQUENCE [LARGE SCALE GENOMIC DNA]</scope>
</reference>
<dbReference type="PROSITE" id="PS00434">
    <property type="entry name" value="HSF_DOMAIN"/>
    <property type="match status" value="1"/>
</dbReference>
<evidence type="ECO:0000256" key="2">
    <source>
        <dbReference type="ARBA" id="ARBA00022553"/>
    </source>
</evidence>
<feature type="region of interest" description="Disordered" evidence="10">
    <location>
        <begin position="244"/>
        <end position="285"/>
    </location>
</feature>
<dbReference type="GO" id="GO:0043565">
    <property type="term" value="F:sequence-specific DNA binding"/>
    <property type="evidence" value="ECO:0007669"/>
    <property type="project" value="InterPro"/>
</dbReference>
<dbReference type="PANTHER" id="PTHR10015:SF337">
    <property type="entry name" value="HEAT STRESS TRANSCRIPTION FACTOR A-3"/>
    <property type="match status" value="1"/>
</dbReference>
<dbReference type="InterPro" id="IPR000232">
    <property type="entry name" value="HSF_DNA-bd"/>
</dbReference>
<feature type="compositionally biased region" description="Basic and acidic residues" evidence="10">
    <location>
        <begin position="465"/>
        <end position="483"/>
    </location>
</feature>
<dbReference type="SUPFAM" id="SSF46785">
    <property type="entry name" value="Winged helix' DNA-binding domain"/>
    <property type="match status" value="1"/>
</dbReference>
<keyword evidence="5" id="KW-0238">DNA-binding</keyword>
<comment type="similarity">
    <text evidence="8">Belongs to the HSF family.</text>
</comment>
<dbReference type="PANTHER" id="PTHR10015">
    <property type="entry name" value="HEAT SHOCK TRANSCRIPTION FACTOR"/>
    <property type="match status" value="1"/>
</dbReference>
<dbReference type="STRING" id="13333.W1PT52"/>
<keyword evidence="9" id="KW-0175">Coiled coil</keyword>
<gene>
    <name evidence="12" type="ORF">AMTR_s00040p00209530</name>
</gene>
<keyword evidence="13" id="KW-1185">Reference proteome</keyword>
<dbReference type="KEGG" id="atr:18441415"/>
<dbReference type="eggNOG" id="KOG0627">
    <property type="taxonomic scope" value="Eukaryota"/>
</dbReference>
<evidence type="ECO:0000259" key="11">
    <source>
        <dbReference type="PROSITE" id="PS00434"/>
    </source>
</evidence>
<evidence type="ECO:0000256" key="5">
    <source>
        <dbReference type="ARBA" id="ARBA00023125"/>
    </source>
</evidence>
<dbReference type="HOGENOM" id="CLU_030308_9_0_1"/>
<dbReference type="OrthoDB" id="60033at2759"/>
<keyword evidence="2" id="KW-0597">Phosphoprotein</keyword>
<keyword evidence="4" id="KW-0346">Stress response</keyword>
<dbReference type="InterPro" id="IPR036388">
    <property type="entry name" value="WH-like_DNA-bd_sf"/>
</dbReference>
<evidence type="ECO:0000256" key="1">
    <source>
        <dbReference type="ARBA" id="ARBA00004123"/>
    </source>
</evidence>
<keyword evidence="6" id="KW-0804">Transcription</keyword>
<sequence length="483" mass="54122">MASNPGPSSSASSSHLLEQPVLSSEPLDSGGDFQEGVPAIPQPLESLQGVPIPPFLTKTYDLVDDPLLDPVVSWSRSGESFVVWDPMEFARTVLPRHFKHNNFSSFVRQLNTYGFRKIDADRWEFANEGFLRGQRHLLKNIHRRRSQQMQQIGHPLGSCVEVGKFGLENEIERLRRDKNVLMQEVVKLQQQHQMTNHRLETMNQRIQVAEQRQKQMVSFLAKSLQNPAFLAQIFQLRENQQVDSRGRKRRFIKHQQAGPSSSASSEETQLVKYKAESGDSPSPLASQGLLAELANDILGDLDGQEEFDLGEAKTWDIAHVGGKDDESIALGRKPEPEPVPVFNPGLPFHDPSDMLLMGKNVMTSPTDESSTGAKYFVSFPDHLSPKIFSELMSPADFLMKQEDLPDVGFSGSDPTSTVPVWEDLFYYEGQELDDAAGVSNFWNVGSQQRVEGSGTNQLNESSLDDLSKQMKQLTKDHNEDTNT</sequence>
<evidence type="ECO:0000256" key="6">
    <source>
        <dbReference type="ARBA" id="ARBA00023163"/>
    </source>
</evidence>
<evidence type="ECO:0000256" key="10">
    <source>
        <dbReference type="SAM" id="MobiDB-lite"/>
    </source>
</evidence>
<dbReference type="EMBL" id="KI392591">
    <property type="protein sequence ID" value="ERN13177.1"/>
    <property type="molecule type" value="Genomic_DNA"/>
</dbReference>
<dbReference type="GO" id="GO:0005634">
    <property type="term" value="C:nucleus"/>
    <property type="evidence" value="ECO:0000318"/>
    <property type="project" value="GO_Central"/>
</dbReference>
<name>W1PT52_AMBTC</name>
<feature type="coiled-coil region" evidence="9">
    <location>
        <begin position="164"/>
        <end position="212"/>
    </location>
</feature>
<keyword evidence="3" id="KW-0805">Transcription regulation</keyword>
<dbReference type="OMA" id="IWSMGFD"/>
<dbReference type="Gene3D" id="1.10.10.10">
    <property type="entry name" value="Winged helix-like DNA-binding domain superfamily/Winged helix DNA-binding domain"/>
    <property type="match status" value="1"/>
</dbReference>
<feature type="region of interest" description="Disordered" evidence="10">
    <location>
        <begin position="1"/>
        <end position="39"/>
    </location>
</feature>
<dbReference type="AlphaFoldDB" id="W1PT52"/>
<keyword evidence="7" id="KW-0539">Nucleus</keyword>
<dbReference type="Gramene" id="ERN13177">
    <property type="protein sequence ID" value="ERN13177"/>
    <property type="gene ID" value="AMTR_s00040p00209530"/>
</dbReference>
<feature type="compositionally biased region" description="Polar residues" evidence="10">
    <location>
        <begin position="257"/>
        <end position="268"/>
    </location>
</feature>
<dbReference type="Proteomes" id="UP000017836">
    <property type="component" value="Unassembled WGS sequence"/>
</dbReference>
<dbReference type="PRINTS" id="PR00056">
    <property type="entry name" value="HSFDOMAIN"/>
</dbReference>
<organism evidence="12 13">
    <name type="scientific">Amborella trichopoda</name>
    <dbReference type="NCBI Taxonomy" id="13333"/>
    <lineage>
        <taxon>Eukaryota</taxon>
        <taxon>Viridiplantae</taxon>
        <taxon>Streptophyta</taxon>
        <taxon>Embryophyta</taxon>
        <taxon>Tracheophyta</taxon>
        <taxon>Spermatophyta</taxon>
        <taxon>Magnoliopsida</taxon>
        <taxon>Amborellales</taxon>
        <taxon>Amborellaceae</taxon>
        <taxon>Amborella</taxon>
    </lineage>
</organism>
<dbReference type="GO" id="GO:0003700">
    <property type="term" value="F:DNA-binding transcription factor activity"/>
    <property type="evidence" value="ECO:0000318"/>
    <property type="project" value="GO_Central"/>
</dbReference>
<evidence type="ECO:0000313" key="13">
    <source>
        <dbReference type="Proteomes" id="UP000017836"/>
    </source>
</evidence>
<dbReference type="Pfam" id="PF00447">
    <property type="entry name" value="HSF_DNA-bind"/>
    <property type="match status" value="1"/>
</dbReference>
<feature type="compositionally biased region" description="Polar residues" evidence="10">
    <location>
        <begin position="449"/>
        <end position="461"/>
    </location>
</feature>
<evidence type="ECO:0000256" key="9">
    <source>
        <dbReference type="SAM" id="Coils"/>
    </source>
</evidence>
<proteinExistence type="inferred from homology"/>
<evidence type="ECO:0000256" key="4">
    <source>
        <dbReference type="ARBA" id="ARBA00023016"/>
    </source>
</evidence>
<accession>W1PT52</accession>
<dbReference type="GO" id="GO:0034605">
    <property type="term" value="P:cellular response to heat"/>
    <property type="evidence" value="ECO:0000318"/>
    <property type="project" value="GO_Central"/>
</dbReference>
<feature type="domain" description="HSF-type DNA-binding" evidence="11">
    <location>
        <begin position="94"/>
        <end position="118"/>
    </location>
</feature>
<dbReference type="FunFam" id="1.10.10.10:FF:000057">
    <property type="entry name" value="Heat shock transcription factor 1"/>
    <property type="match status" value="1"/>
</dbReference>
<comment type="subcellular location">
    <subcellularLocation>
        <location evidence="1">Nucleus</location>
    </subcellularLocation>
</comment>
<evidence type="ECO:0000256" key="8">
    <source>
        <dbReference type="RuleBase" id="RU004020"/>
    </source>
</evidence>
<feature type="region of interest" description="Disordered" evidence="10">
    <location>
        <begin position="449"/>
        <end position="483"/>
    </location>
</feature>
<evidence type="ECO:0000256" key="7">
    <source>
        <dbReference type="ARBA" id="ARBA00023242"/>
    </source>
</evidence>
<dbReference type="InterPro" id="IPR036390">
    <property type="entry name" value="WH_DNA-bd_sf"/>
</dbReference>
<evidence type="ECO:0000313" key="12">
    <source>
        <dbReference type="EMBL" id="ERN13177.1"/>
    </source>
</evidence>
<evidence type="ECO:0000256" key="3">
    <source>
        <dbReference type="ARBA" id="ARBA00023015"/>
    </source>
</evidence>
<feature type="compositionally biased region" description="Low complexity" evidence="10">
    <location>
        <begin position="1"/>
        <end position="14"/>
    </location>
</feature>